<accession>A0A1E3K939</accession>
<sequence>MPSYHTTPRETRESRAARAPRAAREAAEEEEEDPCEYVQFHKGANARPDLPHLLYDVPAIGDDPPPYLHAVYAPELSVGRIEGGGRRGEGRMGGVVRRGKGGRGAAVLRGLGRVVSFLPFISFRRRVLVIFRQVAGGMSVLVMSLDHD</sequence>
<evidence type="ECO:0000313" key="3">
    <source>
        <dbReference type="Proteomes" id="UP000095149"/>
    </source>
</evidence>
<evidence type="ECO:0000256" key="1">
    <source>
        <dbReference type="SAM" id="MobiDB-lite"/>
    </source>
</evidence>
<proteinExistence type="predicted"/>
<dbReference type="OrthoDB" id="10460443at2759"/>
<dbReference type="Proteomes" id="UP000095149">
    <property type="component" value="Unassembled WGS sequence"/>
</dbReference>
<organism evidence="2 3">
    <name type="scientific">Cryptococcus amylolentus CBS 6273</name>
    <dbReference type="NCBI Taxonomy" id="1296118"/>
    <lineage>
        <taxon>Eukaryota</taxon>
        <taxon>Fungi</taxon>
        <taxon>Dikarya</taxon>
        <taxon>Basidiomycota</taxon>
        <taxon>Agaricomycotina</taxon>
        <taxon>Tremellomycetes</taxon>
        <taxon>Tremellales</taxon>
        <taxon>Cryptococcaceae</taxon>
        <taxon>Cryptococcus</taxon>
    </lineage>
</organism>
<feature type="region of interest" description="Disordered" evidence="1">
    <location>
        <begin position="1"/>
        <end position="35"/>
    </location>
</feature>
<name>A0A1E3K939_9TREE</name>
<feature type="compositionally biased region" description="Basic and acidic residues" evidence="1">
    <location>
        <begin position="7"/>
        <end position="26"/>
    </location>
</feature>
<reference evidence="2 3" key="1">
    <citation type="submission" date="2016-06" db="EMBL/GenBank/DDBJ databases">
        <title>Evolution of pathogenesis and genome organization in the Tremellales.</title>
        <authorList>
            <person name="Cuomo C."/>
            <person name="Litvintseva A."/>
            <person name="Heitman J."/>
            <person name="Chen Y."/>
            <person name="Sun S."/>
            <person name="Springer D."/>
            <person name="Dromer F."/>
            <person name="Young S."/>
            <person name="Zeng Q."/>
            <person name="Chapman S."/>
            <person name="Gujja S."/>
            <person name="Saif S."/>
            <person name="Birren B."/>
        </authorList>
    </citation>
    <scope>NUCLEOTIDE SEQUENCE [LARGE SCALE GENOMIC DNA]</scope>
    <source>
        <strain evidence="2 3">CBS 6273</strain>
    </source>
</reference>
<dbReference type="AlphaFoldDB" id="A0A1E3K939"/>
<gene>
    <name evidence="2" type="ORF">I350_02635</name>
</gene>
<evidence type="ECO:0000313" key="2">
    <source>
        <dbReference type="EMBL" id="ODO09037.1"/>
    </source>
</evidence>
<protein>
    <submittedName>
        <fullName evidence="2">Uncharacterized protein</fullName>
    </submittedName>
</protein>
<comment type="caution">
    <text evidence="2">The sequence shown here is derived from an EMBL/GenBank/DDBJ whole genome shotgun (WGS) entry which is preliminary data.</text>
</comment>
<dbReference type="EMBL" id="MEKH01000004">
    <property type="protein sequence ID" value="ODO09037.1"/>
    <property type="molecule type" value="Genomic_DNA"/>
</dbReference>